<gene>
    <name evidence="7" type="ORF">J2S45_000382</name>
</gene>
<dbReference type="PANTHER" id="PTHR43471:SF3">
    <property type="entry name" value="ABC TRANSPORTER PERMEASE PROTEIN NATB"/>
    <property type="match status" value="1"/>
</dbReference>
<reference evidence="7 8" key="1">
    <citation type="submission" date="2023-07" db="EMBL/GenBank/DDBJ databases">
        <title>Sequencing the genomes of 1000 actinobacteria strains.</title>
        <authorList>
            <person name="Klenk H.-P."/>
        </authorList>
    </citation>
    <scope>NUCLEOTIDE SEQUENCE [LARGE SCALE GENOMIC DNA]</scope>
    <source>
        <strain evidence="7 8">DSM 19515</strain>
    </source>
</reference>
<evidence type="ECO:0000313" key="8">
    <source>
        <dbReference type="Proteomes" id="UP001230145"/>
    </source>
</evidence>
<protein>
    <submittedName>
        <fullName evidence="7">ABC-2 type transport system permease protein</fullName>
    </submittedName>
</protein>
<feature type="transmembrane region" description="Helical" evidence="5">
    <location>
        <begin position="224"/>
        <end position="248"/>
    </location>
</feature>
<name>A0ABT9PG54_9ACTO</name>
<organism evidence="7 8">
    <name type="scientific">Trueperella abortisuis</name>
    <dbReference type="NCBI Taxonomy" id="445930"/>
    <lineage>
        <taxon>Bacteria</taxon>
        <taxon>Bacillati</taxon>
        <taxon>Actinomycetota</taxon>
        <taxon>Actinomycetes</taxon>
        <taxon>Actinomycetales</taxon>
        <taxon>Actinomycetaceae</taxon>
        <taxon>Trueperella</taxon>
    </lineage>
</organism>
<keyword evidence="3 5" id="KW-1133">Transmembrane helix</keyword>
<evidence type="ECO:0000259" key="6">
    <source>
        <dbReference type="Pfam" id="PF12698"/>
    </source>
</evidence>
<sequence length="397" mass="41748">MKREFTTMARSKAMVISIAIMAVLILVAGFAARYFNSTADEGPSASDAVTIAVEEQMGDYLPYLDKAGAGFLNTELIDTASAESYLEANDESGEGYAAVLAGEPGKPTLVVDGSPAGGVNPVAANAANLAATAYLLESKGVALSDADYGQLAASVSVTPQFVSFGSGGLIETDPVGYFTSLIGIMILFMMIMMGMTTIANGVVQEKSSRVVEILLTTIRPRTLLLGKVLGIGAFLLVQFAVLGASIYIALQVAGIDFSINIGSFLGWMLVWLLLGFFFYAMLMGAFASLASRQEDLGAVTMPLSLFMLVPFYLALFLVPAAPDSVWTKVLSFVPGFSPFVIPVRQAYGTVPVAEMAIAAVIGVVAIPLVAMLAGKIYSNSILHTGKRLSLIQGIRGR</sequence>
<evidence type="ECO:0000313" key="7">
    <source>
        <dbReference type="EMBL" id="MDP9831703.1"/>
    </source>
</evidence>
<keyword evidence="4 5" id="KW-0472">Membrane</keyword>
<evidence type="ECO:0000256" key="2">
    <source>
        <dbReference type="ARBA" id="ARBA00022692"/>
    </source>
</evidence>
<feature type="domain" description="ABC-2 type transporter transmembrane" evidence="6">
    <location>
        <begin position="14"/>
        <end position="370"/>
    </location>
</feature>
<evidence type="ECO:0000256" key="4">
    <source>
        <dbReference type="ARBA" id="ARBA00023136"/>
    </source>
</evidence>
<evidence type="ECO:0000256" key="5">
    <source>
        <dbReference type="SAM" id="Phobius"/>
    </source>
</evidence>
<evidence type="ECO:0000256" key="1">
    <source>
        <dbReference type="ARBA" id="ARBA00004141"/>
    </source>
</evidence>
<dbReference type="InterPro" id="IPR013525">
    <property type="entry name" value="ABC2_TM"/>
</dbReference>
<accession>A0ABT9PG54</accession>
<dbReference type="Pfam" id="PF12698">
    <property type="entry name" value="ABC2_membrane_3"/>
    <property type="match status" value="1"/>
</dbReference>
<dbReference type="PANTHER" id="PTHR43471">
    <property type="entry name" value="ABC TRANSPORTER PERMEASE"/>
    <property type="match status" value="1"/>
</dbReference>
<keyword evidence="8" id="KW-1185">Reference proteome</keyword>
<feature type="transmembrane region" description="Helical" evidence="5">
    <location>
        <begin position="296"/>
        <end position="318"/>
    </location>
</feature>
<feature type="transmembrane region" description="Helical" evidence="5">
    <location>
        <begin position="177"/>
        <end position="203"/>
    </location>
</feature>
<feature type="transmembrane region" description="Helical" evidence="5">
    <location>
        <begin position="355"/>
        <end position="377"/>
    </location>
</feature>
<feature type="transmembrane region" description="Helical" evidence="5">
    <location>
        <begin position="268"/>
        <end position="289"/>
    </location>
</feature>
<keyword evidence="2 5" id="KW-0812">Transmembrane</keyword>
<proteinExistence type="predicted"/>
<dbReference type="EMBL" id="JAUSQL010000001">
    <property type="protein sequence ID" value="MDP9831703.1"/>
    <property type="molecule type" value="Genomic_DNA"/>
</dbReference>
<comment type="subcellular location">
    <subcellularLocation>
        <location evidence="1">Membrane</location>
        <topology evidence="1">Multi-pass membrane protein</topology>
    </subcellularLocation>
</comment>
<comment type="caution">
    <text evidence="7">The sequence shown here is derived from an EMBL/GenBank/DDBJ whole genome shotgun (WGS) entry which is preliminary data.</text>
</comment>
<dbReference type="Proteomes" id="UP001230145">
    <property type="component" value="Unassembled WGS sequence"/>
</dbReference>
<evidence type="ECO:0000256" key="3">
    <source>
        <dbReference type="ARBA" id="ARBA00022989"/>
    </source>
</evidence>